<keyword evidence="1" id="KW-0732">Signal</keyword>
<reference evidence="2 3" key="1">
    <citation type="submission" date="2021-05" db="EMBL/GenBank/DDBJ databases">
        <authorList>
            <person name="Zhang Z.D."/>
            <person name="Osman G."/>
        </authorList>
    </citation>
    <scope>NUCLEOTIDE SEQUENCE [LARGE SCALE GENOMIC DNA]</scope>
    <source>
        <strain evidence="2 3">KCTC 32217</strain>
    </source>
</reference>
<dbReference type="PROSITE" id="PS51257">
    <property type="entry name" value="PROKAR_LIPOPROTEIN"/>
    <property type="match status" value="1"/>
</dbReference>
<accession>A0AAP2CDT2</accession>
<evidence type="ECO:0000313" key="3">
    <source>
        <dbReference type="Proteomes" id="UP001319104"/>
    </source>
</evidence>
<comment type="caution">
    <text evidence="2">The sequence shown here is derived from an EMBL/GenBank/DDBJ whole genome shotgun (WGS) entry which is preliminary data.</text>
</comment>
<dbReference type="RefSeq" id="WP_213943292.1">
    <property type="nucleotide sequence ID" value="NZ_JAHCMY010000001.1"/>
</dbReference>
<name>A0AAP2CDT2_9BACT</name>
<sequence length="163" mass="18994">MKKFLLFPLFALLLMFTACNEAANEFENKLVGTWESAGFNEYMELEYVVDYIFNPNGSYEYRHYMREEGEREPVGFIMIERGNYSYNGHTLTKTATFMAYRPYEQPYVSEDSLRPYDETSYPALNNAQQIELVLQNENREFLIPGGIVGGDVIVEDQVFVRVD</sequence>
<proteinExistence type="predicted"/>
<dbReference type="EMBL" id="JAHCMY010000001">
    <property type="protein sequence ID" value="MBS9522388.1"/>
    <property type="molecule type" value="Genomic_DNA"/>
</dbReference>
<feature type="signal peptide" evidence="1">
    <location>
        <begin position="1"/>
        <end position="23"/>
    </location>
</feature>
<evidence type="ECO:0008006" key="4">
    <source>
        <dbReference type="Google" id="ProtNLM"/>
    </source>
</evidence>
<dbReference type="Proteomes" id="UP001319104">
    <property type="component" value="Unassembled WGS sequence"/>
</dbReference>
<dbReference type="AlphaFoldDB" id="A0AAP2CDT2"/>
<keyword evidence="3" id="KW-1185">Reference proteome</keyword>
<organism evidence="2 3">
    <name type="scientific">Litoribacter ruber</name>
    <dbReference type="NCBI Taxonomy" id="702568"/>
    <lineage>
        <taxon>Bacteria</taxon>
        <taxon>Pseudomonadati</taxon>
        <taxon>Bacteroidota</taxon>
        <taxon>Cytophagia</taxon>
        <taxon>Cytophagales</taxon>
        <taxon>Cyclobacteriaceae</taxon>
        <taxon>Litoribacter</taxon>
    </lineage>
</organism>
<gene>
    <name evidence="2" type="ORF">KI659_00010</name>
</gene>
<evidence type="ECO:0000313" key="2">
    <source>
        <dbReference type="EMBL" id="MBS9522388.1"/>
    </source>
</evidence>
<protein>
    <recommendedName>
        <fullName evidence="4">Lipocalin-like domain-containing protein</fullName>
    </recommendedName>
</protein>
<evidence type="ECO:0000256" key="1">
    <source>
        <dbReference type="SAM" id="SignalP"/>
    </source>
</evidence>
<feature type="chain" id="PRO_5043044534" description="Lipocalin-like domain-containing protein" evidence="1">
    <location>
        <begin position="24"/>
        <end position="163"/>
    </location>
</feature>